<proteinExistence type="inferred from homology"/>
<comment type="similarity">
    <text evidence="1">Belongs to the VPS13 family.</text>
</comment>
<feature type="compositionally biased region" description="Acidic residues" evidence="4">
    <location>
        <begin position="719"/>
        <end position="730"/>
    </location>
</feature>
<dbReference type="EnsemblMetazoa" id="CLYHEMT007048.1">
    <property type="protein sequence ID" value="CLYHEMP007048.1"/>
    <property type="gene ID" value="CLYHEMG007048"/>
</dbReference>
<feature type="region of interest" description="Disordered" evidence="4">
    <location>
        <begin position="717"/>
        <end position="744"/>
    </location>
</feature>
<feature type="domain" description="VPS13-like middle region" evidence="6">
    <location>
        <begin position="1688"/>
        <end position="2480"/>
    </location>
</feature>
<keyword evidence="2" id="KW-0813">Transport</keyword>
<accession>A0A7M5V6X5</accession>
<sequence>MLQSIALWLLKDYVGEYIENLNVDQLSIGYGGVELEKLVLKKTALRSLHLPFKLSSGYIGKLNLVIPYANPNTQPWIIKIEDLFLFVEPEYQIPEDEAEEELEKQKRKKLKKLEEEWKANMKSAQKGGWWSSSSWFPSLYSSFSTKIVENLQLQIKNVHLRYECKEESHQFAFGLQIENLSAQSANENWETQYAGCSTDKKFKSVKLENLSIYNDKDFMDMEVLKNKDSEFYNKNFKYILNPVSGEARICRNASNSPLSMKDGPRFHVEVLFDAVHALLSNGQYRLITDISEEITMFFKKKENKKWRPFTTVHEDSKAWWRFAIKTVLEPIKDKHRRCQKMFIMKHVKFATEYIPKYTKVLTQGAQVEADELKSVEDMEKELQFEAIAAMRKNVFSKIAGTASNEKINQKNQSSQTWTSWAMSYIPYNQANNASESDDDNKDLALTSEEEKFLADLSEAYSNDEESLYKRDAIFTEVSFTLNKCGVKLQDEYSSKVLLNVSFEALKFCSKVLLKTKYFHWTTSLGSMIIENPEKTDEHFPELVFPQAKENGNSSDKPFLEISFGKTTFPKVVNTLSIKLEASTVVYKPSLFSQIKEFFVLQERSRYQLNIDNMNSKLRQAVSSRLEELKNATKTELVQVVDNLLKGQTKMLEERWNISLDVTAPRIIIPLNQTSRSGIPVSKDEDILNKTVVINLGRVTFGNQYAKGVLEVTKQANIAESDEEDDEEDEFVTPSSTPPTQEEMKENLTNLCETLPTEEVKEKFYDSYTVELSMVQILVCNNKDISSIQLKGFGPDHVVEEFSVSFHLKRRIVFTTDPELPAVILTTVLPQLLIHIDENKLQALFSCVKMITNNQSKSSLIIKDTESTVSASKSRSDTFLDVDTMDLLSESKLFMAKFTFEKLSLGLHSRGRCFAELQLKGIECEVAKRPYNLSVSFILSSLMLIDAIQTYGEEYELLVSSNKPTQPLGEEDVLINITYDMISSDAPSLDQTETTPLNILSVNFNTLFIIANLETMVELNNVLSQLLPKSSSSRHTKHGERKRHDSTSEDTNERRIELTATFRELDILIFRSIVKDFVKCPLKVSKVTVSNLELLSTVGSTMDVSGSIGNVTVIDLSSISFLRKNIFTVGEEAGGPSERSEGDPEKAFTFKLTKKRNVQELNIHIASGYYVHNPNFISEMVMCVGDYKQYAVNMAKSLQLAASDMAKSIVAGKPNFLSSPVKGVDPLFPQTTDSPSLQQGDTPSQGTFIYIVNINSPVVIFPKDSESMEFLVGHLGRIHIDNLNATNSKTTFGENIKLDIQKINLSMLNMEHDMTFATNMNQLLLERTSDMVSLLDNTDLFMQIQKTPPRFHQDAQQISILAKINTEIKLFLSVPVYQQILSTLQYSTSITGANASSSSTSIPTTPSAASSETSLSISVSAESQEFEEVAEESVPTEITAEFKMPCLQLELHGEMAGKSCGFVLIEFNDFNCAFSNIDRPFTTICITLQSFFIEDLLHPEKDKYRYLLSSTSPTQTTSAPSIMLKNERPSSSYPGERSIFMVNSLSTSLPNMLSEDASSFDEEVEGTSIQQMETPLISIKIVTTSDSHLEEEMMDSTQAKKSITVDMNNLDMVVNLQTWVILLEFFGIGSQQPQPHTPPFSPKDPKPPAQVIEEAQSAIASAPTDVNVNIKSLVLYLNKELYPLAKASVTTMQLNMSLDDGNQDISGSVGKVVLMDLSPYKGLYGIRLISSGEKALDFSFFRYGRPDPFLNRDHDMDLTLSMSALQYVHTQRFLMETISFAQHFVFLQEVLGRMRAANEGKKVHAIVNRCARLKLKVQAEAPILILPRKTSCADVLVANLGKLSEENQFLYASDQKTNAFNFIASRSRSNLTNDEDEEEEEANTDRLLDCINIRLTDMEVYSALKVETREEKLVYVHQGEKMMVDPCFLNLMVERNLEWAFGRQVPDMSVTGHLSSVAIDLDLSQFSLIMGMLGENLGEPLDAFQAPLTVIVDPLEMNSTSSQVWTNLHIKLNLSNVTLITSPTFSFGPFKGLSTSQGGKLGKFDLINSKFVFESFSDKSKAMNLVSSDVLLHDIRSPANTGILMPCTKNRRTSNYLQFEVHYLDTKDKSRLTFLCNESRILLQFEFLLQVMNFILRKEENQLSGKASEQGPVMTKRSSPTVLTKVDTSSNKNTPPSPKKKQFELKVNITESELVVVEDIKIADSRTVILKTTAVFFYRPDHPSERPISCSLQSLEIFSCCLSAPDDSALSIVDPVAFLVELNNQVKRQSNVGLLDAVENKPMLEVQFQVPVNIRLSYHDVQMFKQIVKSAQQQIASALSQPTTSNSSSHLQVDGKGGEPSLKKRKVTRLNSKPSALGVDRVDSSSASPPQSNLPISGFELKTDLVSLIIIDDCGDTDVPLLDIRFNKIMMHHDFVPEWKGSSECQVATNYYNTRVSAWEPFLESWRFNVHWFKFLDEKQEKTVLKVDAPERLDMNMTSAFVDICKTTAGLWTTKLMEDQQDVREKKRAPFLPFVLRNRTGVKLSFNTLMTSPKSNTSSSLLKVNRSRLLPTETYHHDVENGDELPFSFQHRSKQRHQATHSLTVHQMIVKLPGLNPIKPITVDRVGEFYRIATHQDTQSTTSNQMSSKEDVYVMMDIKLEGARKVITVHSALIVQNKLSLPVELVAELCSKQYSMCILPAKETFYVPINLLQSKLYVRPIRANWSFQLSNDEISWRNGISVQETSFVRSCKTDSVTTPFYKFTAVIRRLALNRISRDYEFVECSHPEHHITLLHSVVLENQLPCDLFYTFKGSAMKSVVMTGDVTPLHVEHHAGDEMSVFFSCDNFQRSDPIRVSSEEKNYVQPIRLYDMHDRVLFLRAFIKYRSGTVLISVSAPFWLVNKMSIPLVFKREEDEKEVAGQFEEHEEARSLTPLLFSFFSTEYMYTCQMRVGKNYRRNEFPNRKSTSIWSRAFNYEKEFEHRSLYVRREGDRMEKAYQVGIITKWGKGVFSRTKIVTFVPLFQIKNLTEYKLKVTQCSTGNESEEDVLPCDPGVLTNFHWSAKWDRILRLRLHDIGEWSGGFRIDKETTYHLAVKSNRNEEVTLQVSVAFKNGTYRCVFLNGEDFPPPYRILNFSEVPLFYCQTNENNSEIRNVIRPKECKDYVMDEPLQPHSLTFNVFQECSESYDLSTKMKGGYRKLYYQNAIFIAFDGNSRESIPSSLRATSSAPQTTQLVLDVVHDRKIVLAIKAEHKLSQLWRMNADGNLVQFKPEVRRTSSAPSRRMVLDVEQTKDGKGNVIQKLVLNQYNPDRASTQTWFFESSSLKCCMNGYAVQGVDGLRANTLAVLTKYTGETFDKHYYAIRRQKLRPGSGVLSVRLYAIGPTQVVEVSDSQHDFEKEDMVFIEGAPQLHGLDLSRRKIPSTEISVSLAAGFGLSLVNLYPEEVVFATFSHIRFMYEFTPRTNQAEIRIGAVQIDNQLFGSQQTVALFAAPPTASTNSSSTARQNQSADRTDLRILLKVEKDPDYGFLVFKKFHLDVTRLYIRLEDRLLLKLIQAVQSLMMQEVDTPTAEIQNLFDSHHRLDVADDEIQQKIFFEDVKVNQGDLNISLVVTGKIDGELATIKKNLGLYLASFDAAVIVFESYIRNNMFETFPSLQTHIKEYYIQTFKNQITSILGSLDILGNPMGLFQDFSSGMEGLLKKGNVGGLFVNVAHGMSNSAAKMTGVLADGLWSASGKTSKVSRDTTQGSQSSTSHVSAGLKGLGKGVFGGLTSMITEPLEGASKKGVGGFLSGIGKGIVGTVAKPMAGVLDLASGTAAAVRTSTETSVPVPPVVRLKRNCYGPGGVLSKYSKNASEGQEVLRCFNQGDDQEMYVAMEVLRKSDRLKALLTNKGLYIVRSGPPSLENIDLHVEYSLFVDAVPIVEGNNRHNLEIYYYPEKPRIGMMDRQQRYPIRCDGENQVANRVSQKANHLKSLHDEAQFSVAQTNT</sequence>
<dbReference type="GO" id="GO:0006623">
    <property type="term" value="P:protein targeting to vacuole"/>
    <property type="evidence" value="ECO:0007669"/>
    <property type="project" value="TreeGrafter"/>
</dbReference>
<dbReference type="InterPro" id="IPR056747">
    <property type="entry name" value="VPS13-like_M"/>
</dbReference>
<feature type="compositionally biased region" description="Polar residues" evidence="4">
    <location>
        <begin position="2321"/>
        <end position="2330"/>
    </location>
</feature>
<evidence type="ECO:0000313" key="9">
    <source>
        <dbReference type="Proteomes" id="UP000594262"/>
    </source>
</evidence>
<feature type="domain" description="Vacuolar protein sorting-associated protein 13 VPS13 adaptor binding" evidence="7">
    <location>
        <begin position="2590"/>
        <end position="3149"/>
    </location>
</feature>
<dbReference type="Pfam" id="PF25036">
    <property type="entry name" value="VPS13_VAB"/>
    <property type="match status" value="1"/>
</dbReference>
<dbReference type="OrthoDB" id="272810at2759"/>
<dbReference type="PROSITE" id="PS50231">
    <property type="entry name" value="RICIN_B_LECTIN"/>
    <property type="match status" value="1"/>
</dbReference>
<evidence type="ECO:0000256" key="4">
    <source>
        <dbReference type="SAM" id="MobiDB-lite"/>
    </source>
</evidence>
<dbReference type="InterPro" id="IPR009543">
    <property type="entry name" value="VPS13_VAB"/>
</dbReference>
<evidence type="ECO:0000256" key="2">
    <source>
        <dbReference type="ARBA" id="ARBA00022448"/>
    </source>
</evidence>
<evidence type="ECO:0000259" key="7">
    <source>
        <dbReference type="Pfam" id="PF25036"/>
    </source>
</evidence>
<feature type="compositionally biased region" description="Basic and acidic residues" evidence="4">
    <location>
        <begin position="1041"/>
        <end position="1051"/>
    </location>
</feature>
<feature type="compositionally biased region" description="Polar residues" evidence="4">
    <location>
        <begin position="3715"/>
        <end position="3733"/>
    </location>
</feature>
<feature type="domain" description="Chorein N-terminal" evidence="5">
    <location>
        <begin position="1"/>
        <end position="873"/>
    </location>
</feature>
<reference evidence="8" key="1">
    <citation type="submission" date="2021-01" db="UniProtKB">
        <authorList>
            <consortium name="EnsemblMetazoa"/>
        </authorList>
    </citation>
    <scope>IDENTIFICATION</scope>
</reference>
<feature type="region of interest" description="Disordered" evidence="4">
    <location>
        <begin position="2318"/>
        <end position="2347"/>
    </location>
</feature>
<dbReference type="GO" id="GO:0006869">
    <property type="term" value="P:lipid transport"/>
    <property type="evidence" value="ECO:0007669"/>
    <property type="project" value="UniProtKB-KW"/>
</dbReference>
<keyword evidence="3" id="KW-0445">Lipid transport</keyword>
<dbReference type="Pfam" id="PF12624">
    <property type="entry name" value="VPS13_N"/>
    <property type="match status" value="1"/>
</dbReference>
<dbReference type="GO" id="GO:0007005">
    <property type="term" value="P:mitochondrion organization"/>
    <property type="evidence" value="ECO:0007669"/>
    <property type="project" value="TreeGrafter"/>
</dbReference>
<dbReference type="RefSeq" id="XP_066924159.1">
    <property type="nucleotide sequence ID" value="XM_067068058.1"/>
</dbReference>
<organism evidence="8 9">
    <name type="scientific">Clytia hemisphaerica</name>
    <dbReference type="NCBI Taxonomy" id="252671"/>
    <lineage>
        <taxon>Eukaryota</taxon>
        <taxon>Metazoa</taxon>
        <taxon>Cnidaria</taxon>
        <taxon>Hydrozoa</taxon>
        <taxon>Hydroidolina</taxon>
        <taxon>Leptothecata</taxon>
        <taxon>Obeliida</taxon>
        <taxon>Clytiidae</taxon>
        <taxon>Clytia</taxon>
    </lineage>
</organism>
<keyword evidence="9" id="KW-1185">Reference proteome</keyword>
<evidence type="ECO:0000259" key="5">
    <source>
        <dbReference type="Pfam" id="PF12624"/>
    </source>
</evidence>
<feature type="compositionally biased region" description="Basic residues" evidence="4">
    <location>
        <begin position="1031"/>
        <end position="1040"/>
    </location>
</feature>
<feature type="region of interest" description="Disordered" evidence="4">
    <location>
        <begin position="3715"/>
        <end position="3734"/>
    </location>
</feature>
<dbReference type="InterPro" id="IPR026854">
    <property type="entry name" value="VPS13_N"/>
</dbReference>
<dbReference type="GeneID" id="136811451"/>
<evidence type="ECO:0000259" key="6">
    <source>
        <dbReference type="Pfam" id="PF25033"/>
    </source>
</evidence>
<evidence type="ECO:0000256" key="3">
    <source>
        <dbReference type="ARBA" id="ARBA00023055"/>
    </source>
</evidence>
<name>A0A7M5V6X5_9CNID</name>
<evidence type="ECO:0000256" key="1">
    <source>
        <dbReference type="ARBA" id="ARBA00006545"/>
    </source>
</evidence>
<dbReference type="Pfam" id="PF25033">
    <property type="entry name" value="VPS13_M"/>
    <property type="match status" value="1"/>
</dbReference>
<dbReference type="PANTHER" id="PTHR16166">
    <property type="entry name" value="VACUOLAR PROTEIN SORTING-ASSOCIATED PROTEIN VPS13"/>
    <property type="match status" value="1"/>
</dbReference>
<dbReference type="GO" id="GO:0045053">
    <property type="term" value="P:protein retention in Golgi apparatus"/>
    <property type="evidence" value="ECO:0007669"/>
    <property type="project" value="TreeGrafter"/>
</dbReference>
<dbReference type="Proteomes" id="UP000594262">
    <property type="component" value="Unplaced"/>
</dbReference>
<dbReference type="InterPro" id="IPR026847">
    <property type="entry name" value="VPS13"/>
</dbReference>
<protein>
    <submittedName>
        <fullName evidence="8">Uncharacterized protein</fullName>
    </submittedName>
</protein>
<feature type="region of interest" description="Disordered" evidence="4">
    <location>
        <begin position="2144"/>
        <end position="2179"/>
    </location>
</feature>
<feature type="region of interest" description="Disordered" evidence="4">
    <location>
        <begin position="1029"/>
        <end position="1051"/>
    </location>
</feature>
<dbReference type="PANTHER" id="PTHR16166:SF141">
    <property type="entry name" value="INTERMEMBRANE LIPID TRANSFER PROTEIN VPS13D"/>
    <property type="match status" value="1"/>
</dbReference>
<evidence type="ECO:0000313" key="8">
    <source>
        <dbReference type="EnsemblMetazoa" id="CLYHEMP007048.1"/>
    </source>
</evidence>